<dbReference type="PANTHER" id="PTHR38111">
    <property type="entry name" value="ZN(2)-C6 FUNGAL-TYPE DOMAIN-CONTAINING PROTEIN-RELATED"/>
    <property type="match status" value="1"/>
</dbReference>
<dbReference type="EMBL" id="ML977518">
    <property type="protein sequence ID" value="KAF2124875.1"/>
    <property type="molecule type" value="Genomic_DNA"/>
</dbReference>
<dbReference type="Gene3D" id="4.10.240.10">
    <property type="entry name" value="Zn(2)-C6 fungal-type DNA-binding domain"/>
    <property type="match status" value="1"/>
</dbReference>
<dbReference type="CDD" id="cd00067">
    <property type="entry name" value="GAL4"/>
    <property type="match status" value="1"/>
</dbReference>
<dbReference type="InterPro" id="IPR053178">
    <property type="entry name" value="Osmoadaptation_assoc"/>
</dbReference>
<reference evidence="3" key="1">
    <citation type="journal article" date="2020" name="Stud. Mycol.">
        <title>101 Dothideomycetes genomes: a test case for predicting lifestyles and emergence of pathogens.</title>
        <authorList>
            <person name="Haridas S."/>
            <person name="Albert R."/>
            <person name="Binder M."/>
            <person name="Bloem J."/>
            <person name="Labutti K."/>
            <person name="Salamov A."/>
            <person name="Andreopoulos B."/>
            <person name="Baker S."/>
            <person name="Barry K."/>
            <person name="Bills G."/>
            <person name="Bluhm B."/>
            <person name="Cannon C."/>
            <person name="Castanera R."/>
            <person name="Culley D."/>
            <person name="Daum C."/>
            <person name="Ezra D."/>
            <person name="Gonzalez J."/>
            <person name="Henrissat B."/>
            <person name="Kuo A."/>
            <person name="Liang C."/>
            <person name="Lipzen A."/>
            <person name="Lutzoni F."/>
            <person name="Magnuson J."/>
            <person name="Mondo S."/>
            <person name="Nolan M."/>
            <person name="Ohm R."/>
            <person name="Pangilinan J."/>
            <person name="Park H.-J."/>
            <person name="Ramirez L."/>
            <person name="Alfaro M."/>
            <person name="Sun H."/>
            <person name="Tritt A."/>
            <person name="Yoshinaga Y."/>
            <person name="Zwiers L.-H."/>
            <person name="Turgeon B."/>
            <person name="Goodwin S."/>
            <person name="Spatafora J."/>
            <person name="Crous P."/>
            <person name="Grigoriev I."/>
        </authorList>
    </citation>
    <scope>NUCLEOTIDE SEQUENCE</scope>
    <source>
        <strain evidence="3">CBS 119687</strain>
    </source>
</reference>
<protein>
    <recommendedName>
        <fullName evidence="2">Zn(2)-C6 fungal-type domain-containing protein</fullName>
    </recommendedName>
</protein>
<dbReference type="AlphaFoldDB" id="A0A6A6A0Z6"/>
<dbReference type="Pfam" id="PF11951">
    <property type="entry name" value="Fungal_trans_2"/>
    <property type="match status" value="1"/>
</dbReference>
<dbReference type="Pfam" id="PF00172">
    <property type="entry name" value="Zn_clus"/>
    <property type="match status" value="1"/>
</dbReference>
<keyword evidence="4" id="KW-1185">Reference proteome</keyword>
<dbReference type="SMART" id="SM00066">
    <property type="entry name" value="GAL4"/>
    <property type="match status" value="1"/>
</dbReference>
<keyword evidence="1" id="KW-0539">Nucleus</keyword>
<dbReference type="InterPro" id="IPR021858">
    <property type="entry name" value="Fun_TF"/>
</dbReference>
<dbReference type="SUPFAM" id="SSF57701">
    <property type="entry name" value="Zn2/Cys6 DNA-binding domain"/>
    <property type="match status" value="1"/>
</dbReference>
<gene>
    <name evidence="3" type="ORF">P153DRAFT_361038</name>
</gene>
<dbReference type="InterPro" id="IPR036864">
    <property type="entry name" value="Zn2-C6_fun-type_DNA-bd_sf"/>
</dbReference>
<dbReference type="Proteomes" id="UP000799771">
    <property type="component" value="Unassembled WGS sequence"/>
</dbReference>
<dbReference type="OrthoDB" id="3525185at2759"/>
<dbReference type="GO" id="GO:0000981">
    <property type="term" value="F:DNA-binding transcription factor activity, RNA polymerase II-specific"/>
    <property type="evidence" value="ECO:0007669"/>
    <property type="project" value="InterPro"/>
</dbReference>
<accession>A0A6A6A0Z6</accession>
<evidence type="ECO:0000313" key="3">
    <source>
        <dbReference type="EMBL" id="KAF2124875.1"/>
    </source>
</evidence>
<dbReference type="GO" id="GO:0008270">
    <property type="term" value="F:zinc ion binding"/>
    <property type="evidence" value="ECO:0007669"/>
    <property type="project" value="InterPro"/>
</dbReference>
<dbReference type="InterPro" id="IPR001138">
    <property type="entry name" value="Zn2Cys6_DnaBD"/>
</dbReference>
<evidence type="ECO:0000259" key="2">
    <source>
        <dbReference type="PROSITE" id="PS50048"/>
    </source>
</evidence>
<organism evidence="3 4">
    <name type="scientific">Dothidotthia symphoricarpi CBS 119687</name>
    <dbReference type="NCBI Taxonomy" id="1392245"/>
    <lineage>
        <taxon>Eukaryota</taxon>
        <taxon>Fungi</taxon>
        <taxon>Dikarya</taxon>
        <taxon>Ascomycota</taxon>
        <taxon>Pezizomycotina</taxon>
        <taxon>Dothideomycetes</taxon>
        <taxon>Pleosporomycetidae</taxon>
        <taxon>Pleosporales</taxon>
        <taxon>Dothidotthiaceae</taxon>
        <taxon>Dothidotthia</taxon>
    </lineage>
</organism>
<evidence type="ECO:0000313" key="4">
    <source>
        <dbReference type="Proteomes" id="UP000799771"/>
    </source>
</evidence>
<dbReference type="PROSITE" id="PS50048">
    <property type="entry name" value="ZN2_CY6_FUNGAL_2"/>
    <property type="match status" value="1"/>
</dbReference>
<name>A0A6A6A0Z6_9PLEO</name>
<feature type="domain" description="Zn(2)-C6 fungal-type" evidence="2">
    <location>
        <begin position="10"/>
        <end position="38"/>
    </location>
</feature>
<dbReference type="RefSeq" id="XP_033519268.1">
    <property type="nucleotide sequence ID" value="XM_033666955.1"/>
</dbReference>
<evidence type="ECO:0000256" key="1">
    <source>
        <dbReference type="ARBA" id="ARBA00023242"/>
    </source>
</evidence>
<dbReference type="PANTHER" id="PTHR38111:SF11">
    <property type="entry name" value="TRANSCRIPTION FACTOR DOMAIN-CONTAINING PROTEIN-RELATED"/>
    <property type="match status" value="1"/>
</dbReference>
<dbReference type="PROSITE" id="PS00463">
    <property type="entry name" value="ZN2_CY6_FUNGAL_1"/>
    <property type="match status" value="1"/>
</dbReference>
<proteinExistence type="predicted"/>
<dbReference type="GeneID" id="54407387"/>
<sequence length="520" mass="57321">MVGVAGRSKGCISCRKRKKGCDLQRPACGQCQDRGLTCEGYDVDRIFIYQKDRPERKALVITPPRTPRGTTPDDVVRFGSDQGTEFYSSECSPPNTPISLPEGFALSAYSQISMEAYVHVFIPQNIHNPHAILAEDNTFMNFLPMLCVHDPALRMAILAVGTAALGKTSNDAIVLQQGKVLYGKALVEMGRALRDPQRAKSEALLAIPKVMGLFEILFGPDANSGTQARSWLSHAKGELALIIRREPDAYAEDDAAHLLFANARYRPIVAAVRTRKTTVLNEECWRMTPWRNRVKTPNDGLLDVLAGVPELLEDLETLVSWTKDTTQEEDETLGLFSSGSVVEDVSSDPLRLQLTAKCWAVHLKLESWLAAHTSKIHTPVSHATSPIVFPSLECACLTIRYWAISILLYGTLDTVLDVPSDEATSHIDRPHPRSFARLVARCVSYFFQDCFGVTAATAISFPLGCAMLYMKRDPKVDGQYMGMITKSLNDPMLPSVIKDFLASMGKQSTGPTRTGERAKG</sequence>